<feature type="binding site" evidence="10">
    <location>
        <position position="123"/>
    </location>
    <ligand>
        <name>Mn(2+)</name>
        <dbReference type="ChEBI" id="CHEBI:29035"/>
        <label>1</label>
    </ligand>
</feature>
<feature type="binding site" evidence="10">
    <location>
        <position position="100"/>
    </location>
    <ligand>
        <name>Mn(2+)</name>
        <dbReference type="ChEBI" id="CHEBI:29035"/>
        <label>1</label>
    </ligand>
</feature>
<dbReference type="InterPro" id="IPR006035">
    <property type="entry name" value="Ureohydrolase"/>
</dbReference>
<dbReference type="GO" id="GO:0000050">
    <property type="term" value="P:urea cycle"/>
    <property type="evidence" value="ECO:0007669"/>
    <property type="project" value="UniProtKB-UniPathway"/>
</dbReference>
<dbReference type="RefSeq" id="WP_026040837.1">
    <property type="nucleotide sequence ID" value="NZ_MDZD01000009.1"/>
</dbReference>
<keyword evidence="4 13" id="KW-0056">Arginine metabolism</keyword>
<dbReference type="Gene3D" id="3.40.800.10">
    <property type="entry name" value="Ureohydrolase domain"/>
    <property type="match status" value="1"/>
</dbReference>
<evidence type="ECO:0000256" key="2">
    <source>
        <dbReference type="ARBA" id="ARBA00012168"/>
    </source>
</evidence>
<dbReference type="PANTHER" id="PTHR43782">
    <property type="entry name" value="ARGINASE"/>
    <property type="match status" value="1"/>
</dbReference>
<dbReference type="UniPathway" id="UPA00158">
    <property type="reaction ID" value="UER00270"/>
</dbReference>
<gene>
    <name evidence="14" type="primary">rocF</name>
    <name evidence="14" type="ORF">C7B47_04735</name>
</gene>
<evidence type="ECO:0000256" key="10">
    <source>
        <dbReference type="PIRSR" id="PIRSR036979-1"/>
    </source>
</evidence>
<feature type="binding site" evidence="10">
    <location>
        <position position="226"/>
    </location>
    <ligand>
        <name>Mn(2+)</name>
        <dbReference type="ChEBI" id="CHEBI:29035"/>
        <label>1</label>
    </ligand>
</feature>
<comment type="cofactor">
    <cofactor evidence="10 13">
        <name>Mn(2+)</name>
        <dbReference type="ChEBI" id="CHEBI:29035"/>
    </cofactor>
    <text evidence="10 13">Binds 2 manganese ions per subunit.</text>
</comment>
<comment type="catalytic activity">
    <reaction evidence="8 13">
        <text>L-arginine + H2O = urea + L-ornithine</text>
        <dbReference type="Rhea" id="RHEA:20569"/>
        <dbReference type="ChEBI" id="CHEBI:15377"/>
        <dbReference type="ChEBI" id="CHEBI:16199"/>
        <dbReference type="ChEBI" id="CHEBI:32682"/>
        <dbReference type="ChEBI" id="CHEBI:46911"/>
        <dbReference type="EC" id="3.5.3.1"/>
    </reaction>
</comment>
<evidence type="ECO:0000256" key="3">
    <source>
        <dbReference type="ARBA" id="ARBA00018123"/>
    </source>
</evidence>
<name>A0A1R0IKZ0_SULTH</name>
<comment type="pathway">
    <text evidence="1">Nitrogen metabolism; urea cycle; L-ornithine and urea from L-arginine: step 1/1.</text>
</comment>
<evidence type="ECO:0000256" key="4">
    <source>
        <dbReference type="ARBA" id="ARBA00022503"/>
    </source>
</evidence>
<dbReference type="Proteomes" id="UP000242705">
    <property type="component" value="Unassembled WGS sequence"/>
</dbReference>
<accession>A0A1R0IKZ0</accession>
<keyword evidence="5 10" id="KW-0479">Metal-binding</keyword>
<dbReference type="GO" id="GO:0030145">
    <property type="term" value="F:manganese ion binding"/>
    <property type="evidence" value="ECO:0007669"/>
    <property type="project" value="TreeGrafter"/>
</dbReference>
<evidence type="ECO:0000256" key="9">
    <source>
        <dbReference type="NCBIfam" id="TIGR01229"/>
    </source>
</evidence>
<feature type="binding site" evidence="10">
    <location>
        <position position="228"/>
    </location>
    <ligand>
        <name>Mn(2+)</name>
        <dbReference type="ChEBI" id="CHEBI:29035"/>
        <label>1</label>
    </ligand>
</feature>
<keyword evidence="6 12" id="KW-0378">Hydrolase</keyword>
<reference evidence="14 15" key="1">
    <citation type="journal article" date="2014" name="BMC Genomics">
        <title>Comparison of environmental and isolate Sulfobacillus genomes reveals diverse carbon, sulfur, nitrogen, and hydrogen metabolisms.</title>
        <authorList>
            <person name="Justice N.B."/>
            <person name="Norman A."/>
            <person name="Brown C.T."/>
            <person name="Singh A."/>
            <person name="Thomas B.C."/>
            <person name="Banfield J.F."/>
        </authorList>
    </citation>
    <scope>NUCLEOTIDE SEQUENCE [LARGE SCALE GENOMIC DNA]</scope>
    <source>
        <strain evidence="14">AMDSBA5</strain>
    </source>
</reference>
<comment type="similarity">
    <text evidence="11 12">Belongs to the arginase family.</text>
</comment>
<evidence type="ECO:0000256" key="12">
    <source>
        <dbReference type="RuleBase" id="RU003684"/>
    </source>
</evidence>
<evidence type="ECO:0000256" key="7">
    <source>
        <dbReference type="ARBA" id="ARBA00023211"/>
    </source>
</evidence>
<dbReference type="SUPFAM" id="SSF52768">
    <property type="entry name" value="Arginase/deacetylase"/>
    <property type="match status" value="1"/>
</dbReference>
<sequence>MKLKTVRIIGVPLDYGADRRGVDMGPSAIRYAGLHEKLRQVGHKVIDIGNLPVPVPESRTKNETHLKYADEIVKVSRVLARAVEKSLDEDNYPLILGGDHSIAIGTIAGLLRKFSRLGVLWFDAHGDYNTDQTSPSGNVHGMPVATAVGLGHPALKIPFHGHFVDPHKIVYVGVRTLDADEAEALRHSGATVFSMHEIDRYGMRDVMAKAIDIVTDQTDGVHLSFDIDAVDPLYAPGSGTPYSGGLTEREAHLALELLAESDIVSSMEMVEVNPILDEHNRTGELAANLIASALGHRII</sequence>
<evidence type="ECO:0000256" key="11">
    <source>
        <dbReference type="PROSITE-ProRule" id="PRU00742"/>
    </source>
</evidence>
<dbReference type="Pfam" id="PF00491">
    <property type="entry name" value="Arginase"/>
    <property type="match status" value="1"/>
</dbReference>
<dbReference type="PIRSF" id="PIRSF036979">
    <property type="entry name" value="Arginase"/>
    <property type="match status" value="1"/>
</dbReference>
<evidence type="ECO:0000313" key="15">
    <source>
        <dbReference type="Proteomes" id="UP000242705"/>
    </source>
</evidence>
<dbReference type="InterPro" id="IPR020855">
    <property type="entry name" value="Ureohydrolase_Mn_BS"/>
</dbReference>
<dbReference type="CDD" id="cd09989">
    <property type="entry name" value="Arginase"/>
    <property type="match status" value="1"/>
</dbReference>
<feature type="binding site" evidence="10">
    <location>
        <position position="125"/>
    </location>
    <ligand>
        <name>Mn(2+)</name>
        <dbReference type="ChEBI" id="CHEBI:29035"/>
        <label>1</label>
    </ligand>
</feature>
<evidence type="ECO:0000256" key="1">
    <source>
        <dbReference type="ARBA" id="ARBA00005098"/>
    </source>
</evidence>
<dbReference type="PROSITE" id="PS01053">
    <property type="entry name" value="ARGINASE_1"/>
    <property type="match status" value="1"/>
</dbReference>
<dbReference type="EC" id="3.5.3.1" evidence="2 9"/>
<proteinExistence type="inferred from homology"/>
<evidence type="ECO:0000256" key="13">
    <source>
        <dbReference type="RuleBase" id="RU361159"/>
    </source>
</evidence>
<dbReference type="PANTHER" id="PTHR43782:SF3">
    <property type="entry name" value="ARGINASE"/>
    <property type="match status" value="1"/>
</dbReference>
<protein>
    <recommendedName>
        <fullName evidence="3 9">Arginase</fullName>
        <ecNumber evidence="2 9">3.5.3.1</ecNumber>
    </recommendedName>
</protein>
<keyword evidence="7 10" id="KW-0464">Manganese</keyword>
<dbReference type="PRINTS" id="PR00116">
    <property type="entry name" value="ARGINASE"/>
</dbReference>
<dbReference type="GO" id="GO:0005737">
    <property type="term" value="C:cytoplasm"/>
    <property type="evidence" value="ECO:0007669"/>
    <property type="project" value="TreeGrafter"/>
</dbReference>
<evidence type="ECO:0000313" key="14">
    <source>
        <dbReference type="EMBL" id="PSR28477.1"/>
    </source>
</evidence>
<dbReference type="GO" id="GO:0006525">
    <property type="term" value="P:arginine metabolic process"/>
    <property type="evidence" value="ECO:0007669"/>
    <property type="project" value="UniProtKB-KW"/>
</dbReference>
<dbReference type="GO" id="GO:0004053">
    <property type="term" value="F:arginase activity"/>
    <property type="evidence" value="ECO:0007669"/>
    <property type="project" value="UniProtKB-UniRule"/>
</dbReference>
<organism evidence="14 15">
    <name type="scientific">Sulfobacillus thermosulfidooxidans</name>
    <dbReference type="NCBI Taxonomy" id="28034"/>
    <lineage>
        <taxon>Bacteria</taxon>
        <taxon>Bacillati</taxon>
        <taxon>Bacillota</taxon>
        <taxon>Clostridia</taxon>
        <taxon>Eubacteriales</taxon>
        <taxon>Clostridiales Family XVII. Incertae Sedis</taxon>
        <taxon>Sulfobacillus</taxon>
    </lineage>
</organism>
<dbReference type="PROSITE" id="PS51409">
    <property type="entry name" value="ARGINASE_2"/>
    <property type="match status" value="1"/>
</dbReference>
<evidence type="ECO:0000256" key="6">
    <source>
        <dbReference type="ARBA" id="ARBA00022801"/>
    </source>
</evidence>
<evidence type="ECO:0000256" key="8">
    <source>
        <dbReference type="ARBA" id="ARBA00047391"/>
    </source>
</evidence>
<dbReference type="InterPro" id="IPR014033">
    <property type="entry name" value="Arginase"/>
</dbReference>
<dbReference type="EMBL" id="PXYX01000006">
    <property type="protein sequence ID" value="PSR28477.1"/>
    <property type="molecule type" value="Genomic_DNA"/>
</dbReference>
<feature type="binding site" evidence="10">
    <location>
        <position position="127"/>
    </location>
    <ligand>
        <name>Mn(2+)</name>
        <dbReference type="ChEBI" id="CHEBI:29035"/>
        <label>1</label>
    </ligand>
</feature>
<dbReference type="AlphaFoldDB" id="A0A1R0IKZ0"/>
<dbReference type="FunFam" id="3.40.800.10:FF:000012">
    <property type="entry name" value="Arginase"/>
    <property type="match status" value="1"/>
</dbReference>
<dbReference type="InterPro" id="IPR023696">
    <property type="entry name" value="Ureohydrolase_dom_sf"/>
</dbReference>
<evidence type="ECO:0000256" key="5">
    <source>
        <dbReference type="ARBA" id="ARBA00022723"/>
    </source>
</evidence>
<comment type="caution">
    <text evidence="14">The sequence shown here is derived from an EMBL/GenBank/DDBJ whole genome shotgun (WGS) entry which is preliminary data.</text>
</comment>
<dbReference type="NCBIfam" id="TIGR01229">
    <property type="entry name" value="rocF_arginase"/>
    <property type="match status" value="1"/>
</dbReference>